<dbReference type="Pfam" id="PF01593">
    <property type="entry name" value="Amino_oxidase"/>
    <property type="match status" value="1"/>
</dbReference>
<sequence length="450" mass="50426">MIDIIGGGILGLTMAYELLKSGQQVRVWERSKTLGGLMGRITLDELGGVSCDRYYHAILNSDRTLMGLMEELGLRKRVQMVSTKMGFYHDGQSYPMSTPLEFLRFPPLSMLDRMRLAYTILACRQIKDWRKLEQLPVAEWLNGLSGEQATRHIWTPLLRAKFDGDFSQVPATYIWSRLVRTTDTRSKDGSQELMCYLPNGYQELIDALAAAVRARGGTITTGATVEQIRIAGEQVVGLQVDGQEVASNHVVLTTQTPIARRLLPPEAAQVNAQWGQLDGYLGIVCMLLVLRHSLTPYYTLNITDERIPFTGVIETTNLIDPCHVGGFHLVYLPKYVAPSSPYASMDDEELQRTFLNYLRQMFPNLHDGAIAAMRIGRERYVEPLHPVGATDLIPTMRSAIYGLYLANTSQIYPQLTNGESVCSFARQVAVELRYATSAKTMLHSNLLMNL</sequence>
<dbReference type="NCBIfam" id="NF005560">
    <property type="entry name" value="PRK07233.1"/>
    <property type="match status" value="1"/>
</dbReference>
<dbReference type="RefSeq" id="WP_097642344.1">
    <property type="nucleotide sequence ID" value="NZ_NQWI01000004.1"/>
</dbReference>
<gene>
    <name evidence="2" type="ORF">CJ255_01585</name>
</gene>
<dbReference type="PANTHER" id="PTHR42923">
    <property type="entry name" value="PROTOPORPHYRINOGEN OXIDASE"/>
    <property type="match status" value="1"/>
</dbReference>
<dbReference type="AlphaFoldDB" id="A0A2A6RNX2"/>
<dbReference type="Proteomes" id="UP000220527">
    <property type="component" value="Unassembled WGS sequence"/>
</dbReference>
<dbReference type="GO" id="GO:0016491">
    <property type="term" value="F:oxidoreductase activity"/>
    <property type="evidence" value="ECO:0007669"/>
    <property type="project" value="InterPro"/>
</dbReference>
<name>A0A2A6RNX2_9CHLR</name>
<protein>
    <recommendedName>
        <fullName evidence="1">Amine oxidase domain-containing protein</fullName>
    </recommendedName>
</protein>
<dbReference type="InterPro" id="IPR002937">
    <property type="entry name" value="Amino_oxidase"/>
</dbReference>
<feature type="domain" description="Amine oxidase" evidence="1">
    <location>
        <begin position="11"/>
        <end position="410"/>
    </location>
</feature>
<evidence type="ECO:0000259" key="1">
    <source>
        <dbReference type="Pfam" id="PF01593"/>
    </source>
</evidence>
<dbReference type="InterPro" id="IPR050464">
    <property type="entry name" value="Zeta_carotene_desat/Oxidored"/>
</dbReference>
<dbReference type="Gene3D" id="3.90.660.50">
    <property type="match status" value="1"/>
</dbReference>
<evidence type="ECO:0000313" key="2">
    <source>
        <dbReference type="EMBL" id="PDW04762.1"/>
    </source>
</evidence>
<dbReference type="SUPFAM" id="SSF51905">
    <property type="entry name" value="FAD/NAD(P)-binding domain"/>
    <property type="match status" value="1"/>
</dbReference>
<proteinExistence type="predicted"/>
<comment type="caution">
    <text evidence="2">The sequence shown here is derived from an EMBL/GenBank/DDBJ whole genome shotgun (WGS) entry which is preliminary data.</text>
</comment>
<dbReference type="Gene3D" id="3.50.50.60">
    <property type="entry name" value="FAD/NAD(P)-binding domain"/>
    <property type="match status" value="1"/>
</dbReference>
<organism evidence="2 3">
    <name type="scientific">Candidatus Viridilinea mediisalina</name>
    <dbReference type="NCBI Taxonomy" id="2024553"/>
    <lineage>
        <taxon>Bacteria</taxon>
        <taxon>Bacillati</taxon>
        <taxon>Chloroflexota</taxon>
        <taxon>Chloroflexia</taxon>
        <taxon>Chloroflexales</taxon>
        <taxon>Chloroflexineae</taxon>
        <taxon>Oscillochloridaceae</taxon>
        <taxon>Candidatus Viridilinea</taxon>
    </lineage>
</organism>
<keyword evidence="3" id="KW-1185">Reference proteome</keyword>
<dbReference type="OrthoDB" id="9803192at2"/>
<reference evidence="3" key="1">
    <citation type="submission" date="2017-08" db="EMBL/GenBank/DDBJ databases">
        <authorList>
            <person name="Grouzdev D.S."/>
            <person name="Gaisin V.A."/>
            <person name="Rysina M.S."/>
            <person name="Gorlenko V.M."/>
        </authorList>
    </citation>
    <scope>NUCLEOTIDE SEQUENCE [LARGE SCALE GENOMIC DNA]</scope>
    <source>
        <strain evidence="3">Kir15-3F</strain>
    </source>
</reference>
<dbReference type="PRINTS" id="PR00419">
    <property type="entry name" value="ADXRDTASE"/>
</dbReference>
<dbReference type="InterPro" id="IPR036188">
    <property type="entry name" value="FAD/NAD-bd_sf"/>
</dbReference>
<dbReference type="PANTHER" id="PTHR42923:SF46">
    <property type="entry name" value="AMINE OXIDASE"/>
    <property type="match status" value="1"/>
</dbReference>
<evidence type="ECO:0000313" key="3">
    <source>
        <dbReference type="Proteomes" id="UP000220527"/>
    </source>
</evidence>
<dbReference type="EMBL" id="NQWI01000004">
    <property type="protein sequence ID" value="PDW04762.1"/>
    <property type="molecule type" value="Genomic_DNA"/>
</dbReference>
<accession>A0A2A6RNX2</accession>